<organism evidence="6 7">
    <name type="scientific">Roseivirga misakiensis</name>
    <dbReference type="NCBI Taxonomy" id="1563681"/>
    <lineage>
        <taxon>Bacteria</taxon>
        <taxon>Pseudomonadati</taxon>
        <taxon>Bacteroidota</taxon>
        <taxon>Cytophagia</taxon>
        <taxon>Cytophagales</taxon>
        <taxon>Roseivirgaceae</taxon>
        <taxon>Roseivirga</taxon>
    </lineage>
</organism>
<evidence type="ECO:0000313" key="6">
    <source>
        <dbReference type="EMBL" id="OEK05335.1"/>
    </source>
</evidence>
<gene>
    <name evidence="6" type="ORF">BFP71_18250</name>
</gene>
<keyword evidence="2" id="KW-0328">Glycosyltransferase</keyword>
<feature type="transmembrane region" description="Helical" evidence="4">
    <location>
        <begin position="6"/>
        <end position="25"/>
    </location>
</feature>
<name>A0A1E5T1T7_9BACT</name>
<protein>
    <recommendedName>
        <fullName evidence="5">Glycosyltransferase 2-like domain-containing protein</fullName>
    </recommendedName>
</protein>
<comment type="caution">
    <text evidence="6">The sequence shown here is derived from an EMBL/GenBank/DDBJ whole genome shotgun (WGS) entry which is preliminary data.</text>
</comment>
<feature type="domain" description="Glycosyltransferase 2-like" evidence="5">
    <location>
        <begin position="42"/>
        <end position="179"/>
    </location>
</feature>
<evidence type="ECO:0000256" key="4">
    <source>
        <dbReference type="SAM" id="Phobius"/>
    </source>
</evidence>
<dbReference type="OrthoDB" id="9800276at2"/>
<feature type="transmembrane region" description="Helical" evidence="4">
    <location>
        <begin position="329"/>
        <end position="351"/>
    </location>
</feature>
<keyword evidence="4" id="KW-0812">Transmembrane</keyword>
<dbReference type="PANTHER" id="PTHR43630:SF1">
    <property type="entry name" value="POLY-BETA-1,6-N-ACETYL-D-GLUCOSAMINE SYNTHASE"/>
    <property type="match status" value="1"/>
</dbReference>
<dbReference type="SUPFAM" id="SSF53448">
    <property type="entry name" value="Nucleotide-diphospho-sugar transferases"/>
    <property type="match status" value="1"/>
</dbReference>
<comment type="similarity">
    <text evidence="1">Belongs to the glycosyltransferase 2 family.</text>
</comment>
<dbReference type="Gene3D" id="3.90.550.10">
    <property type="entry name" value="Spore Coat Polysaccharide Biosynthesis Protein SpsA, Chain A"/>
    <property type="match status" value="1"/>
</dbReference>
<evidence type="ECO:0000313" key="7">
    <source>
        <dbReference type="Proteomes" id="UP000095552"/>
    </source>
</evidence>
<keyword evidence="3" id="KW-0808">Transferase</keyword>
<dbReference type="EMBL" id="MDGQ01000005">
    <property type="protein sequence ID" value="OEK05335.1"/>
    <property type="molecule type" value="Genomic_DNA"/>
</dbReference>
<dbReference type="PANTHER" id="PTHR43630">
    <property type="entry name" value="POLY-BETA-1,6-N-ACETYL-D-GLUCOSAMINE SYNTHASE"/>
    <property type="match status" value="1"/>
</dbReference>
<evidence type="ECO:0000256" key="2">
    <source>
        <dbReference type="ARBA" id="ARBA00022676"/>
    </source>
</evidence>
<evidence type="ECO:0000256" key="3">
    <source>
        <dbReference type="ARBA" id="ARBA00022679"/>
    </source>
</evidence>
<dbReference type="Pfam" id="PF00535">
    <property type="entry name" value="Glycos_transf_2"/>
    <property type="match status" value="1"/>
</dbReference>
<reference evidence="6 7" key="1">
    <citation type="submission" date="2016-08" db="EMBL/GenBank/DDBJ databases">
        <title>Draft genome of Fabibacter sp. strain SK-8.</title>
        <authorList>
            <person name="Wong S.-K."/>
            <person name="Hamasaki K."/>
            <person name="Yoshizawa S."/>
        </authorList>
    </citation>
    <scope>NUCLEOTIDE SEQUENCE [LARGE SCALE GENOMIC DNA]</scope>
    <source>
        <strain evidence="6 7">SK-8</strain>
    </source>
</reference>
<keyword evidence="4" id="KW-1133">Transmembrane helix</keyword>
<sequence length="363" mass="40888">MITFFIVIYGVLFLVELFLVLSFWFRFKKVPIISADNLPYITVLVCARDEEGNLEGCLNSILASDYPIEKMEILVGNDNSEDSTPEIVAAFASKYSSVKGVEIQHEKDGLIAKANVLNQLIDQSSHQFQVIIDADMEVASSWLKTMVSALDAGYDMVSGYTRVKRSNWLANLQFMDWQTVLHTMKSMADLIRPISILGNNMAFNKLAYDKVGGFIGLGPTDVEDLGILQRFQKSGFKTIQLVEQKGYAETKPQLAFNELLTQRCRWMNGVFTHHFILGIPALFARLWVVFFAISLFLSSEVAFIILAYGLVTSWLKSRTMTIKTKSSGLIFIIEPIIISLLDTLALLRLIFIGKVSWKGRKHS</sequence>
<dbReference type="RefSeq" id="WP_069836839.1">
    <property type="nucleotide sequence ID" value="NZ_MDGQ01000005.1"/>
</dbReference>
<evidence type="ECO:0000259" key="5">
    <source>
        <dbReference type="Pfam" id="PF00535"/>
    </source>
</evidence>
<dbReference type="InterPro" id="IPR001173">
    <property type="entry name" value="Glyco_trans_2-like"/>
</dbReference>
<dbReference type="GO" id="GO:0016757">
    <property type="term" value="F:glycosyltransferase activity"/>
    <property type="evidence" value="ECO:0007669"/>
    <property type="project" value="UniProtKB-KW"/>
</dbReference>
<keyword evidence="4" id="KW-0472">Membrane</keyword>
<dbReference type="InterPro" id="IPR029044">
    <property type="entry name" value="Nucleotide-diphossugar_trans"/>
</dbReference>
<proteinExistence type="inferred from homology"/>
<accession>A0A1E5T1T7</accession>
<keyword evidence="7" id="KW-1185">Reference proteome</keyword>
<dbReference type="AlphaFoldDB" id="A0A1E5T1T7"/>
<dbReference type="STRING" id="1563681.BFP71_18250"/>
<dbReference type="Proteomes" id="UP000095552">
    <property type="component" value="Unassembled WGS sequence"/>
</dbReference>
<evidence type="ECO:0000256" key="1">
    <source>
        <dbReference type="ARBA" id="ARBA00006739"/>
    </source>
</evidence>
<feature type="transmembrane region" description="Helical" evidence="4">
    <location>
        <begin position="286"/>
        <end position="309"/>
    </location>
</feature>